<dbReference type="Proteomes" id="UP000250125">
    <property type="component" value="Chromosome"/>
</dbReference>
<dbReference type="AlphaFoldDB" id="A0A2Z2MLC9"/>
<organism evidence="2 3">
    <name type="scientific">Thermococcus siculi</name>
    <dbReference type="NCBI Taxonomy" id="72803"/>
    <lineage>
        <taxon>Archaea</taxon>
        <taxon>Methanobacteriati</taxon>
        <taxon>Methanobacteriota</taxon>
        <taxon>Thermococci</taxon>
        <taxon>Thermococcales</taxon>
        <taxon>Thermococcaceae</taxon>
        <taxon>Thermococcus</taxon>
    </lineage>
</organism>
<keyword evidence="3" id="KW-1185">Reference proteome</keyword>
<dbReference type="EMBL" id="CP015103">
    <property type="protein sequence ID" value="ASJ08221.1"/>
    <property type="molecule type" value="Genomic_DNA"/>
</dbReference>
<keyword evidence="1" id="KW-1133">Transmembrane helix</keyword>
<feature type="transmembrane region" description="Helical" evidence="1">
    <location>
        <begin position="55"/>
        <end position="73"/>
    </location>
</feature>
<feature type="transmembrane region" description="Helical" evidence="1">
    <location>
        <begin position="25"/>
        <end position="43"/>
    </location>
</feature>
<dbReference type="OrthoDB" id="86220at2157"/>
<evidence type="ECO:0000313" key="3">
    <source>
        <dbReference type="Proteomes" id="UP000250125"/>
    </source>
</evidence>
<sequence>MEEVMELKDVLEKVEGKLIAAGKMYGAMNFAVWLVIMLFYYVLMGLFDLSWKFGLVYWPLAFIVAMVFTGRIWRMFKRLGRVTGEELGLSSGGGVLVGLSWMVGMIVGWVIVPRMGLGVTDEASVAMGFLTFIGISVLGMWLVFARYGGMEREMIPAFLLPLTGVPAAMKMVDGSLLWASFLVALGFSATVLWYLYSAFRAIER</sequence>
<dbReference type="KEGG" id="tsl:A3L11_02850"/>
<feature type="transmembrane region" description="Helical" evidence="1">
    <location>
        <begin position="94"/>
        <end position="112"/>
    </location>
</feature>
<feature type="transmembrane region" description="Helical" evidence="1">
    <location>
        <begin position="178"/>
        <end position="196"/>
    </location>
</feature>
<keyword evidence="1" id="KW-0472">Membrane</keyword>
<evidence type="ECO:0000313" key="2">
    <source>
        <dbReference type="EMBL" id="ASJ08221.1"/>
    </source>
</evidence>
<protein>
    <submittedName>
        <fullName evidence="2">Uncharacterized protein</fullName>
    </submittedName>
</protein>
<name>A0A2Z2MLC9_9EURY</name>
<accession>A0A2Z2MLC9</accession>
<keyword evidence="1" id="KW-0812">Transmembrane</keyword>
<feature type="transmembrane region" description="Helical" evidence="1">
    <location>
        <begin position="124"/>
        <end position="143"/>
    </location>
</feature>
<reference evidence="2 3" key="1">
    <citation type="submission" date="2016-04" db="EMBL/GenBank/DDBJ databases">
        <title>Complete genome sequence of Thermococcus siculi type strain RG-20.</title>
        <authorList>
            <person name="Oger P.M."/>
        </authorList>
    </citation>
    <scope>NUCLEOTIDE SEQUENCE [LARGE SCALE GENOMIC DNA]</scope>
    <source>
        <strain evidence="2 3">RG-20</strain>
    </source>
</reference>
<proteinExistence type="predicted"/>
<evidence type="ECO:0000256" key="1">
    <source>
        <dbReference type="SAM" id="Phobius"/>
    </source>
</evidence>
<gene>
    <name evidence="2" type="ORF">A3L11_02850</name>
</gene>